<name>A0A022QWF9_ERYGU</name>
<dbReference type="KEGG" id="egt:105965048"/>
<dbReference type="AlphaFoldDB" id="A0A022QWF9"/>
<dbReference type="OMA" id="GRCKKHP"/>
<feature type="region of interest" description="Disordered" evidence="1">
    <location>
        <begin position="40"/>
        <end position="76"/>
    </location>
</feature>
<evidence type="ECO:0000256" key="1">
    <source>
        <dbReference type="SAM" id="MobiDB-lite"/>
    </source>
</evidence>
<evidence type="ECO:0000313" key="2">
    <source>
        <dbReference type="EMBL" id="EYU30875.1"/>
    </source>
</evidence>
<dbReference type="eggNOG" id="ENOG502S21T">
    <property type="taxonomic scope" value="Eukaryota"/>
</dbReference>
<evidence type="ECO:0000313" key="3">
    <source>
        <dbReference type="Proteomes" id="UP000030748"/>
    </source>
</evidence>
<feature type="compositionally biased region" description="Low complexity" evidence="1">
    <location>
        <begin position="41"/>
        <end position="74"/>
    </location>
</feature>
<keyword evidence="3" id="KW-1185">Reference proteome</keyword>
<dbReference type="PhylomeDB" id="A0A022QWF9"/>
<dbReference type="Proteomes" id="UP000030748">
    <property type="component" value="Unassembled WGS sequence"/>
</dbReference>
<dbReference type="EMBL" id="KI631018">
    <property type="protein sequence ID" value="EYU30875.1"/>
    <property type="molecule type" value="Genomic_DNA"/>
</dbReference>
<reference evidence="2 3" key="1">
    <citation type="journal article" date="2013" name="Proc. Natl. Acad. Sci. U.S.A.">
        <title>Fine-scale variation in meiotic recombination in Mimulus inferred from population shotgun sequencing.</title>
        <authorList>
            <person name="Hellsten U."/>
            <person name="Wright K.M."/>
            <person name="Jenkins J."/>
            <person name="Shu S."/>
            <person name="Yuan Y."/>
            <person name="Wessler S.R."/>
            <person name="Schmutz J."/>
            <person name="Willis J.H."/>
            <person name="Rokhsar D.S."/>
        </authorList>
    </citation>
    <scope>NUCLEOTIDE SEQUENCE [LARGE SCALE GENOMIC DNA]</scope>
    <source>
        <strain evidence="3">cv. DUN x IM62</strain>
    </source>
</reference>
<dbReference type="PANTHER" id="PTHR34046:SF7">
    <property type="entry name" value="DUF740 FAMILY PROTEIN"/>
    <property type="match status" value="1"/>
</dbReference>
<sequence length="149" mass="16714">MESTTSRSNCKKHKRHIQSHGVCSICLSEKLSQLISTPITNNNNSLSPPPSSSSSSYDLSSLSSSSNPSSCSSPMAIEYSRQRLMESSKSRRSTRVFKNVVLNKSRSMAFISDENGKNIKRGFWSKFLPKTRKGLLMHSKTMRERAIQH</sequence>
<accession>A0A022QWF9</accession>
<gene>
    <name evidence="2" type="ORF">MIMGU_mgv1a015686mg</name>
</gene>
<protein>
    <submittedName>
        <fullName evidence="2">Uncharacterized protein</fullName>
    </submittedName>
</protein>
<dbReference type="PANTHER" id="PTHR34046">
    <property type="entry name" value="OS06G0218800 PROTEIN"/>
    <property type="match status" value="1"/>
</dbReference>
<proteinExistence type="predicted"/>
<dbReference type="OrthoDB" id="688136at2759"/>
<organism evidence="2 3">
    <name type="scientific">Erythranthe guttata</name>
    <name type="common">Yellow monkey flower</name>
    <name type="synonym">Mimulus guttatus</name>
    <dbReference type="NCBI Taxonomy" id="4155"/>
    <lineage>
        <taxon>Eukaryota</taxon>
        <taxon>Viridiplantae</taxon>
        <taxon>Streptophyta</taxon>
        <taxon>Embryophyta</taxon>
        <taxon>Tracheophyta</taxon>
        <taxon>Spermatophyta</taxon>
        <taxon>Magnoliopsida</taxon>
        <taxon>eudicotyledons</taxon>
        <taxon>Gunneridae</taxon>
        <taxon>Pentapetalae</taxon>
        <taxon>asterids</taxon>
        <taxon>lamiids</taxon>
        <taxon>Lamiales</taxon>
        <taxon>Phrymaceae</taxon>
        <taxon>Erythranthe</taxon>
    </lineage>
</organism>